<dbReference type="KEGG" id="ppp:112284420"/>
<evidence type="ECO:0000256" key="1">
    <source>
        <dbReference type="SAM" id="MobiDB-lite"/>
    </source>
</evidence>
<reference evidence="2 4" key="2">
    <citation type="journal article" date="2018" name="Plant J.">
        <title>The Physcomitrella patens chromosome-scale assembly reveals moss genome structure and evolution.</title>
        <authorList>
            <person name="Lang D."/>
            <person name="Ullrich K.K."/>
            <person name="Murat F."/>
            <person name="Fuchs J."/>
            <person name="Jenkins J."/>
            <person name="Haas F.B."/>
            <person name="Piednoel M."/>
            <person name="Gundlach H."/>
            <person name="Van Bel M."/>
            <person name="Meyberg R."/>
            <person name="Vives C."/>
            <person name="Morata J."/>
            <person name="Symeonidi A."/>
            <person name="Hiss M."/>
            <person name="Muchero W."/>
            <person name="Kamisugi Y."/>
            <person name="Saleh O."/>
            <person name="Blanc G."/>
            <person name="Decker E.L."/>
            <person name="van Gessel N."/>
            <person name="Grimwood J."/>
            <person name="Hayes R.D."/>
            <person name="Graham S.W."/>
            <person name="Gunter L.E."/>
            <person name="McDaniel S.F."/>
            <person name="Hoernstein S.N.W."/>
            <person name="Larsson A."/>
            <person name="Li F.W."/>
            <person name="Perroud P.F."/>
            <person name="Phillips J."/>
            <person name="Ranjan P."/>
            <person name="Rokshar D.S."/>
            <person name="Rothfels C.J."/>
            <person name="Schneider L."/>
            <person name="Shu S."/>
            <person name="Stevenson D.W."/>
            <person name="Thummler F."/>
            <person name="Tillich M."/>
            <person name="Villarreal Aguilar J.C."/>
            <person name="Widiez T."/>
            <person name="Wong G.K."/>
            <person name="Wymore A."/>
            <person name="Zhang Y."/>
            <person name="Zimmer A.D."/>
            <person name="Quatrano R.S."/>
            <person name="Mayer K.F.X."/>
            <person name="Goodstein D."/>
            <person name="Casacuberta J.M."/>
            <person name="Vandepoele K."/>
            <person name="Reski R."/>
            <person name="Cuming A.C."/>
            <person name="Tuskan G.A."/>
            <person name="Maumus F."/>
            <person name="Salse J."/>
            <person name="Schmutz J."/>
            <person name="Rensing S.A."/>
        </authorList>
    </citation>
    <scope>NUCLEOTIDE SEQUENCE [LARGE SCALE GENOMIC DNA]</scope>
    <source>
        <strain evidence="3 4">cv. Gransden 2004</strain>
    </source>
</reference>
<feature type="region of interest" description="Disordered" evidence="1">
    <location>
        <begin position="293"/>
        <end position="364"/>
    </location>
</feature>
<gene>
    <name evidence="3" type="primary">LOC112284420</name>
    <name evidence="2" type="ORF">PHYPA_009735</name>
</gene>
<dbReference type="AlphaFoldDB" id="A0A2K1K9V4"/>
<feature type="region of interest" description="Disordered" evidence="1">
    <location>
        <begin position="217"/>
        <end position="247"/>
    </location>
</feature>
<organism evidence="2">
    <name type="scientific">Physcomitrium patens</name>
    <name type="common">Spreading-leaved earth moss</name>
    <name type="synonym">Physcomitrella patens</name>
    <dbReference type="NCBI Taxonomy" id="3218"/>
    <lineage>
        <taxon>Eukaryota</taxon>
        <taxon>Viridiplantae</taxon>
        <taxon>Streptophyta</taxon>
        <taxon>Embryophyta</taxon>
        <taxon>Bryophyta</taxon>
        <taxon>Bryophytina</taxon>
        <taxon>Bryopsida</taxon>
        <taxon>Funariidae</taxon>
        <taxon>Funariales</taxon>
        <taxon>Funariaceae</taxon>
        <taxon>Physcomitrium</taxon>
    </lineage>
</organism>
<proteinExistence type="predicted"/>
<dbReference type="SUPFAM" id="SSF50494">
    <property type="entry name" value="Trypsin-like serine proteases"/>
    <property type="match status" value="1"/>
</dbReference>
<dbReference type="PaxDb" id="3218-PP1S130_124V6.1"/>
<reference evidence="2 4" key="1">
    <citation type="journal article" date="2008" name="Science">
        <title>The Physcomitrella genome reveals evolutionary insights into the conquest of land by plants.</title>
        <authorList>
            <person name="Rensing S."/>
            <person name="Lang D."/>
            <person name="Zimmer A."/>
            <person name="Terry A."/>
            <person name="Salamov A."/>
            <person name="Shapiro H."/>
            <person name="Nishiyama T."/>
            <person name="Perroud P.-F."/>
            <person name="Lindquist E."/>
            <person name="Kamisugi Y."/>
            <person name="Tanahashi T."/>
            <person name="Sakakibara K."/>
            <person name="Fujita T."/>
            <person name="Oishi K."/>
            <person name="Shin-I T."/>
            <person name="Kuroki Y."/>
            <person name="Toyoda A."/>
            <person name="Suzuki Y."/>
            <person name="Hashimoto A."/>
            <person name="Yamaguchi K."/>
            <person name="Sugano A."/>
            <person name="Kohara Y."/>
            <person name="Fujiyama A."/>
            <person name="Anterola A."/>
            <person name="Aoki S."/>
            <person name="Ashton N."/>
            <person name="Barbazuk W.B."/>
            <person name="Barker E."/>
            <person name="Bennetzen J."/>
            <person name="Bezanilla M."/>
            <person name="Blankenship R."/>
            <person name="Cho S.H."/>
            <person name="Dutcher S."/>
            <person name="Estelle M."/>
            <person name="Fawcett J.A."/>
            <person name="Gundlach H."/>
            <person name="Hanada K."/>
            <person name="Heyl A."/>
            <person name="Hicks K.A."/>
            <person name="Hugh J."/>
            <person name="Lohr M."/>
            <person name="Mayer K."/>
            <person name="Melkozernov A."/>
            <person name="Murata T."/>
            <person name="Nelson D."/>
            <person name="Pils B."/>
            <person name="Prigge M."/>
            <person name="Reiss B."/>
            <person name="Renner T."/>
            <person name="Rombauts S."/>
            <person name="Rushton P."/>
            <person name="Sanderfoot A."/>
            <person name="Schween G."/>
            <person name="Shiu S.-H."/>
            <person name="Stueber K."/>
            <person name="Theodoulou F.L."/>
            <person name="Tu H."/>
            <person name="Van de Peer Y."/>
            <person name="Verrier P.J."/>
            <person name="Waters E."/>
            <person name="Wood A."/>
            <person name="Yang L."/>
            <person name="Cove D."/>
            <person name="Cuming A."/>
            <person name="Hasebe M."/>
            <person name="Lucas S."/>
            <person name="Mishler D.B."/>
            <person name="Reski R."/>
            <person name="Grigoriev I."/>
            <person name="Quatrano R.S."/>
            <person name="Boore J.L."/>
        </authorList>
    </citation>
    <scope>NUCLEOTIDE SEQUENCE [LARGE SCALE GENOMIC DNA]</scope>
    <source>
        <strain evidence="3 4">cv. Gransden 2004</strain>
    </source>
</reference>
<dbReference type="EnsemblPlants" id="Pp3c7_1080V3.1">
    <property type="protein sequence ID" value="Pp3c7_1080V3.1"/>
    <property type="gene ID" value="Pp3c7_1080"/>
</dbReference>
<dbReference type="RefSeq" id="XP_024379961.1">
    <property type="nucleotide sequence ID" value="XM_024524193.2"/>
</dbReference>
<dbReference type="GeneID" id="112284420"/>
<evidence type="ECO:0000313" key="2">
    <source>
        <dbReference type="EMBL" id="PNR50549.1"/>
    </source>
</evidence>
<dbReference type="EMBL" id="ABEU02000007">
    <property type="protein sequence ID" value="PNR50549.1"/>
    <property type="molecule type" value="Genomic_DNA"/>
</dbReference>
<accession>A0A2K1K9V4</accession>
<dbReference type="Proteomes" id="UP000006727">
    <property type="component" value="Chromosome 7"/>
</dbReference>
<evidence type="ECO:0000313" key="4">
    <source>
        <dbReference type="Proteomes" id="UP000006727"/>
    </source>
</evidence>
<dbReference type="Gramene" id="Pp3c7_1080V3.1">
    <property type="protein sequence ID" value="Pp3c7_1080V3.1"/>
    <property type="gene ID" value="Pp3c7_1080"/>
</dbReference>
<name>A0A2K1K9V4_PHYPA</name>
<reference evidence="3" key="3">
    <citation type="submission" date="2020-12" db="UniProtKB">
        <authorList>
            <consortium name="EnsemblPlants"/>
        </authorList>
    </citation>
    <scope>IDENTIFICATION</scope>
</reference>
<feature type="compositionally biased region" description="Low complexity" evidence="1">
    <location>
        <begin position="312"/>
        <end position="323"/>
    </location>
</feature>
<protein>
    <submittedName>
        <fullName evidence="2 3">Uncharacterized protein</fullName>
    </submittedName>
</protein>
<sequence>MCRSHQIIDYATRSHFEDYSLASTQLPPQCNREVIWSNPSVGISRQMNFYDEEEQPRDKKGKRSICVVDEQRPINNLKAPGDVLLRPPVSSDQRRPAEELCTLAAAVIDNFGAVNVLPTDKFGAVHWYNNQSSSFGSTYSQRFETAEESIGSINVQGDNKKLLEDVRGKYHLTESGSFSVNESGWGRNNPLHSTSAGTSNPCSSRVYDGSYSNSITHICPLDEQTPDDKNENDEDGGNESGGPPLKRFCASSRYVQNVQEKRTDKRHVHFLSPEPISADCNELLQSSNLRHNFDTRTISPPTSHVNIGYPKSEPSGLPSASSAPPLPHRGSRKSAQSLDLNELPKPSVEEDSRSSLNSFGSDDGSVREIRSNYKFASIGRQAYLRERMEERQKLQDATPASILGLPETHGAERCRYVVAPEDLVWLNIRHYCGMVLDLETRAVLGTAVLFIPNGSNNRKSSWVTSVNTVEGRWEVAIKDCEGEIQLAKLMLTSTAFGLAFFSVRPQQKTFALAFLSIVAGPTRLSHQLFVDANRGDQVYVFGYEEPWESEAGRIADVRVRPGRIIEAGNMEIVEIDFTKGRLGGSITTPSGFSGGLVTRSDGLWIGVITGQTVEGHSSLIDFSSAYNVHSLLDEL</sequence>
<feature type="compositionally biased region" description="Polar residues" evidence="1">
    <location>
        <begin position="293"/>
        <end position="305"/>
    </location>
</feature>
<evidence type="ECO:0000313" key="3">
    <source>
        <dbReference type="EnsemblPlants" id="Pp3c7_1080V3.1"/>
    </source>
</evidence>
<keyword evidence="4" id="KW-1185">Reference proteome</keyword>
<dbReference type="InterPro" id="IPR009003">
    <property type="entry name" value="Peptidase_S1_PA"/>
</dbReference>